<protein>
    <recommendedName>
        <fullName evidence="6">FAD-binding domain-containing protein</fullName>
    </recommendedName>
</protein>
<dbReference type="PANTHER" id="PTHR13789:SF172">
    <property type="entry name" value="HYDROXYLASE, PUTATIVE (AFU_ORTHOLOGUE AFUA_1G12410)-RELATED"/>
    <property type="match status" value="1"/>
</dbReference>
<dbReference type="GeneID" id="27712360"/>
<keyword evidence="8" id="KW-1185">Reference proteome</keyword>
<dbReference type="SUPFAM" id="SSF54373">
    <property type="entry name" value="FAD-linked reductases, C-terminal domain"/>
    <property type="match status" value="1"/>
</dbReference>
<dbReference type="InterPro" id="IPR036188">
    <property type="entry name" value="FAD/NAD-bd_sf"/>
</dbReference>
<dbReference type="VEuPathDB" id="FungiDB:Z520_06614"/>
<dbReference type="Gene3D" id="3.50.50.60">
    <property type="entry name" value="FAD/NAD(P)-binding domain"/>
    <property type="match status" value="1"/>
</dbReference>
<dbReference type="InterPro" id="IPR002938">
    <property type="entry name" value="FAD-bd"/>
</dbReference>
<keyword evidence="2" id="KW-0285">Flavoprotein</keyword>
<proteinExistence type="inferred from homology"/>
<feature type="domain" description="FAD-binding" evidence="6">
    <location>
        <begin position="9"/>
        <end position="363"/>
    </location>
</feature>
<dbReference type="GO" id="GO:0071949">
    <property type="term" value="F:FAD binding"/>
    <property type="evidence" value="ECO:0007669"/>
    <property type="project" value="InterPro"/>
</dbReference>
<evidence type="ECO:0000256" key="5">
    <source>
        <dbReference type="ARBA" id="ARBA00023033"/>
    </source>
</evidence>
<organism evidence="7 8">
    <name type="scientific">Fonsecaea multimorphosa CBS 102226</name>
    <dbReference type="NCBI Taxonomy" id="1442371"/>
    <lineage>
        <taxon>Eukaryota</taxon>
        <taxon>Fungi</taxon>
        <taxon>Dikarya</taxon>
        <taxon>Ascomycota</taxon>
        <taxon>Pezizomycotina</taxon>
        <taxon>Eurotiomycetes</taxon>
        <taxon>Chaetothyriomycetidae</taxon>
        <taxon>Chaetothyriales</taxon>
        <taxon>Herpotrichiellaceae</taxon>
        <taxon>Fonsecaea</taxon>
    </lineage>
</organism>
<dbReference type="EMBL" id="KN848073">
    <property type="protein sequence ID" value="KIX97836.1"/>
    <property type="molecule type" value="Genomic_DNA"/>
</dbReference>
<evidence type="ECO:0000256" key="2">
    <source>
        <dbReference type="ARBA" id="ARBA00022630"/>
    </source>
</evidence>
<dbReference type="SUPFAM" id="SSF51905">
    <property type="entry name" value="FAD/NAD(P)-binding domain"/>
    <property type="match status" value="1"/>
</dbReference>
<evidence type="ECO:0000256" key="4">
    <source>
        <dbReference type="ARBA" id="ARBA00023002"/>
    </source>
</evidence>
<dbReference type="Proteomes" id="UP000053411">
    <property type="component" value="Unassembled WGS sequence"/>
</dbReference>
<evidence type="ECO:0000256" key="1">
    <source>
        <dbReference type="ARBA" id="ARBA00007992"/>
    </source>
</evidence>
<gene>
    <name evidence="7" type="ORF">Z520_06614</name>
</gene>
<dbReference type="STRING" id="1442371.A0A0D2ILC9"/>
<dbReference type="PRINTS" id="PR00420">
    <property type="entry name" value="RNGMNOXGNASE"/>
</dbReference>
<dbReference type="InterPro" id="IPR050493">
    <property type="entry name" value="FAD-dep_Monooxygenase_BioMet"/>
</dbReference>
<dbReference type="OrthoDB" id="1047367at2759"/>
<dbReference type="RefSeq" id="XP_016631959.1">
    <property type="nucleotide sequence ID" value="XM_016777114.1"/>
</dbReference>
<keyword evidence="4" id="KW-0560">Oxidoreductase</keyword>
<dbReference type="PANTHER" id="PTHR13789">
    <property type="entry name" value="MONOOXYGENASE"/>
    <property type="match status" value="1"/>
</dbReference>
<dbReference type="Pfam" id="PF01494">
    <property type="entry name" value="FAD_binding_3"/>
    <property type="match status" value="1"/>
</dbReference>
<evidence type="ECO:0000313" key="8">
    <source>
        <dbReference type="Proteomes" id="UP000053411"/>
    </source>
</evidence>
<comment type="similarity">
    <text evidence="1">Belongs to the paxM FAD-dependent monooxygenase family.</text>
</comment>
<evidence type="ECO:0000256" key="3">
    <source>
        <dbReference type="ARBA" id="ARBA00022827"/>
    </source>
</evidence>
<dbReference type="GO" id="GO:0004497">
    <property type="term" value="F:monooxygenase activity"/>
    <property type="evidence" value="ECO:0007669"/>
    <property type="project" value="UniProtKB-KW"/>
</dbReference>
<reference evidence="7 8" key="1">
    <citation type="submission" date="2015-01" db="EMBL/GenBank/DDBJ databases">
        <title>The Genome Sequence of Fonsecaea multimorphosa CBS 102226.</title>
        <authorList>
            <consortium name="The Broad Institute Genomics Platform"/>
            <person name="Cuomo C."/>
            <person name="de Hoog S."/>
            <person name="Gorbushina A."/>
            <person name="Stielow B."/>
            <person name="Teixiera M."/>
            <person name="Abouelleil A."/>
            <person name="Chapman S.B."/>
            <person name="Priest M."/>
            <person name="Young S.K."/>
            <person name="Wortman J."/>
            <person name="Nusbaum C."/>
            <person name="Birren B."/>
        </authorList>
    </citation>
    <scope>NUCLEOTIDE SEQUENCE [LARGE SCALE GENOMIC DNA]</scope>
    <source>
        <strain evidence="7 8">CBS 102226</strain>
    </source>
</reference>
<dbReference type="AlphaFoldDB" id="A0A0D2ILC9"/>
<accession>A0A0D2ILC9</accession>
<keyword evidence="3" id="KW-0274">FAD</keyword>
<evidence type="ECO:0000259" key="6">
    <source>
        <dbReference type="Pfam" id="PF01494"/>
    </source>
</evidence>
<sequence length="445" mass="49161">MAEGWEPLDVAVIGGGIAGGLAAATSLRRAGHSVTIYEQAHYAGEVGASISCAANGTRWLEEWEVDISLGKTVILQKLIRHDWKTGEVQSIYDLSDYKDQWGWVYNMFHRVNMHEMLMDSATGRGEGTPAQLRLDHKCKEIDHERGIVTFENGVVAQHDMIIGADGIGSAVRRALGIIPTRKQSTSTCYHCVIDASEVSRLGLLDLTANCAIEFWGGVGIEKIVYSPCRSGEINSFYCFFPTSKSDHASEGWNHEASVEELLAPFPDLDERLLALFRHARDIKPWRLFVHEPYPHWTIGRTCVLGDAAHPMLPDQSQGACQAIEDAAALGIIFGRDYMYTADVAAGLALYERIRKPRATKVQAASARARENINERIGFSSQKIGYKAAVATGKLTIDEMNLYDMRRHVAEAAAPERRSRSDVIPHNSAFGLVMSVSTMPEQLARM</sequence>
<evidence type="ECO:0000313" key="7">
    <source>
        <dbReference type="EMBL" id="KIX97836.1"/>
    </source>
</evidence>
<keyword evidence="5" id="KW-0503">Monooxygenase</keyword>
<name>A0A0D2ILC9_9EURO</name>